<dbReference type="AlphaFoldDB" id="A0A846TWR2"/>
<dbReference type="InterPro" id="IPR000235">
    <property type="entry name" value="Ribosomal_uS7"/>
</dbReference>
<dbReference type="Pfam" id="PF00177">
    <property type="entry name" value="Ribosomal_S7"/>
    <property type="match status" value="1"/>
</dbReference>
<sequence>MSRKNQAIKRELVLDPVYESKLITQLVNSIMVSGKKSLARKIVYKALDIVKEKANDEPLKVFEKAIENIKPQLEVKTRRIGGANYQVPIEVSEARKTTLAIRWLVSYARIRNGRTMEDKLALEIFDAAQGNGSAVKKRDEIHRAAEANKAFAHYKW</sequence>
<protein>
    <recommendedName>
        <fullName evidence="7">Small ribosomal subunit protein uS7</fullName>
    </recommendedName>
</protein>
<dbReference type="FunFam" id="1.10.455.10:FF:000001">
    <property type="entry name" value="30S ribosomal protein S7"/>
    <property type="match status" value="1"/>
</dbReference>
<dbReference type="EMBL" id="JAAVVK010000001">
    <property type="protein sequence ID" value="NKE38481.1"/>
    <property type="molecule type" value="Genomic_DNA"/>
</dbReference>
<dbReference type="SUPFAM" id="SSF47973">
    <property type="entry name" value="Ribosomal protein S7"/>
    <property type="match status" value="1"/>
</dbReference>
<evidence type="ECO:0000256" key="4">
    <source>
        <dbReference type="ARBA" id="ARBA00022884"/>
    </source>
</evidence>
<proteinExistence type="inferred from homology"/>
<dbReference type="GO" id="GO:0003735">
    <property type="term" value="F:structural constituent of ribosome"/>
    <property type="evidence" value="ECO:0007669"/>
    <property type="project" value="InterPro"/>
</dbReference>
<keyword evidence="3 7" id="KW-0699">rRNA-binding</keyword>
<evidence type="ECO:0000313" key="10">
    <source>
        <dbReference type="EMBL" id="NKE38481.1"/>
    </source>
</evidence>
<dbReference type="InterPro" id="IPR036823">
    <property type="entry name" value="Ribosomal_uS7_dom_sf"/>
</dbReference>
<keyword evidence="4 7" id="KW-0694">RNA-binding</keyword>
<dbReference type="PANTHER" id="PTHR11205">
    <property type="entry name" value="RIBOSOMAL PROTEIN S7"/>
    <property type="match status" value="1"/>
</dbReference>
<comment type="subunit">
    <text evidence="7">Part of the 30S ribosomal subunit. Contacts proteins S9 and S11.</text>
</comment>
<comment type="caution">
    <text evidence="10">The sequence shown here is derived from an EMBL/GenBank/DDBJ whole genome shotgun (WGS) entry which is preliminary data.</text>
</comment>
<accession>A0A846TWR2</accession>
<evidence type="ECO:0000256" key="5">
    <source>
        <dbReference type="ARBA" id="ARBA00022980"/>
    </source>
</evidence>
<dbReference type="GO" id="GO:0015935">
    <property type="term" value="C:small ribosomal subunit"/>
    <property type="evidence" value="ECO:0007669"/>
    <property type="project" value="InterPro"/>
</dbReference>
<reference evidence="10 11" key="1">
    <citation type="submission" date="2020-04" db="EMBL/GenBank/DDBJ databases">
        <title>Complete genome sequence of Spiroplasma platyhelix ATCC 51748, an insect isolate.</title>
        <authorList>
            <person name="Green E.A."/>
            <person name="Klassen J.L."/>
        </authorList>
    </citation>
    <scope>NUCLEOTIDE SEQUENCE [LARGE SCALE GENOMIC DNA]</scope>
    <source>
        <strain evidence="10 11">PALS-1</strain>
    </source>
</reference>
<dbReference type="GO" id="GO:0019843">
    <property type="term" value="F:rRNA binding"/>
    <property type="evidence" value="ECO:0007669"/>
    <property type="project" value="UniProtKB-UniRule"/>
</dbReference>
<evidence type="ECO:0000256" key="3">
    <source>
        <dbReference type="ARBA" id="ARBA00022730"/>
    </source>
</evidence>
<dbReference type="GO" id="GO:0006412">
    <property type="term" value="P:translation"/>
    <property type="evidence" value="ECO:0007669"/>
    <property type="project" value="UniProtKB-UniRule"/>
</dbReference>
<evidence type="ECO:0000256" key="1">
    <source>
        <dbReference type="ARBA" id="ARBA00007151"/>
    </source>
</evidence>
<dbReference type="InterPro" id="IPR020606">
    <property type="entry name" value="Ribosomal_uS7_CS"/>
</dbReference>
<dbReference type="Proteomes" id="UP000584587">
    <property type="component" value="Unassembled WGS sequence"/>
</dbReference>
<dbReference type="GO" id="GO:0000049">
    <property type="term" value="F:tRNA binding"/>
    <property type="evidence" value="ECO:0007669"/>
    <property type="project" value="UniProtKB-UniRule"/>
</dbReference>
<keyword evidence="6 7" id="KW-0687">Ribonucleoprotein</keyword>
<evidence type="ECO:0000313" key="11">
    <source>
        <dbReference type="Proteomes" id="UP000584587"/>
    </source>
</evidence>
<dbReference type="PROSITE" id="PS00052">
    <property type="entry name" value="RIBOSOMAL_S7"/>
    <property type="match status" value="1"/>
</dbReference>
<evidence type="ECO:0000259" key="9">
    <source>
        <dbReference type="Pfam" id="PF00177"/>
    </source>
</evidence>
<organism evidence="10 11">
    <name type="scientific">Spiroplasma platyhelix PALS-1</name>
    <dbReference type="NCBI Taxonomy" id="1276218"/>
    <lineage>
        <taxon>Bacteria</taxon>
        <taxon>Bacillati</taxon>
        <taxon>Mycoplasmatota</taxon>
        <taxon>Mollicutes</taxon>
        <taxon>Entomoplasmatales</taxon>
        <taxon>Spiroplasmataceae</taxon>
        <taxon>Spiroplasma</taxon>
    </lineage>
</organism>
<keyword evidence="5 7" id="KW-0689">Ribosomal protein</keyword>
<dbReference type="HAMAP" id="MF_00480_B">
    <property type="entry name" value="Ribosomal_uS7_B"/>
    <property type="match status" value="1"/>
</dbReference>
<keyword evidence="2 7" id="KW-0820">tRNA-binding</keyword>
<dbReference type="Gene3D" id="1.10.455.10">
    <property type="entry name" value="Ribosomal protein S7 domain"/>
    <property type="match status" value="1"/>
</dbReference>
<dbReference type="NCBIfam" id="TIGR01029">
    <property type="entry name" value="rpsG_bact"/>
    <property type="match status" value="1"/>
</dbReference>
<dbReference type="CDD" id="cd14869">
    <property type="entry name" value="uS7_Bacteria"/>
    <property type="match status" value="1"/>
</dbReference>
<keyword evidence="11" id="KW-1185">Reference proteome</keyword>
<gene>
    <name evidence="7 10" type="primary">rpsG</name>
    <name evidence="10" type="ORF">HER12_01780</name>
</gene>
<comment type="function">
    <text evidence="7">One of the primary rRNA binding proteins, it binds directly to 16S rRNA where it nucleates assembly of the head domain of the 30S subunit. Is located at the subunit interface close to the decoding center, probably blocks exit of the E-site tRNA.</text>
</comment>
<comment type="similarity">
    <text evidence="1 7 8">Belongs to the universal ribosomal protein uS7 family.</text>
</comment>
<dbReference type="InterPro" id="IPR023798">
    <property type="entry name" value="Ribosomal_uS7_dom"/>
</dbReference>
<evidence type="ECO:0000256" key="6">
    <source>
        <dbReference type="ARBA" id="ARBA00023274"/>
    </source>
</evidence>
<evidence type="ECO:0000256" key="7">
    <source>
        <dbReference type="HAMAP-Rule" id="MF_00480"/>
    </source>
</evidence>
<evidence type="ECO:0000256" key="2">
    <source>
        <dbReference type="ARBA" id="ARBA00022555"/>
    </source>
</evidence>
<dbReference type="PIRSF" id="PIRSF002122">
    <property type="entry name" value="RPS7p_RPS7a_RPS5e_RPS7o"/>
    <property type="match status" value="1"/>
</dbReference>
<name>A0A846TWR2_9MOLU</name>
<dbReference type="RefSeq" id="WP_168104952.1">
    <property type="nucleotide sequence ID" value="NZ_CP051215.1"/>
</dbReference>
<evidence type="ECO:0000256" key="8">
    <source>
        <dbReference type="RuleBase" id="RU003619"/>
    </source>
</evidence>
<dbReference type="InterPro" id="IPR005717">
    <property type="entry name" value="Ribosomal_uS7_bac/org-type"/>
</dbReference>
<feature type="domain" description="Small ribosomal subunit protein uS7" evidence="9">
    <location>
        <begin position="3"/>
        <end position="149"/>
    </location>
</feature>